<dbReference type="EMBL" id="SDWW01000008">
    <property type="protein sequence ID" value="RYV52090.1"/>
    <property type="molecule type" value="Genomic_DNA"/>
</dbReference>
<feature type="compositionally biased region" description="Gly residues" evidence="1">
    <location>
        <begin position="156"/>
        <end position="168"/>
    </location>
</feature>
<dbReference type="OrthoDB" id="5196689at2"/>
<feature type="compositionally biased region" description="Low complexity" evidence="1">
    <location>
        <begin position="169"/>
        <end position="189"/>
    </location>
</feature>
<evidence type="ECO:0000313" key="2">
    <source>
        <dbReference type="EMBL" id="RYV52090.1"/>
    </source>
</evidence>
<gene>
    <name evidence="2" type="ORF">EUA98_04800</name>
</gene>
<proteinExistence type="predicted"/>
<comment type="caution">
    <text evidence="2">The sequence shown here is derived from an EMBL/GenBank/DDBJ whole genome shotgun (WGS) entry which is preliminary data.</text>
</comment>
<evidence type="ECO:0000313" key="3">
    <source>
        <dbReference type="Proteomes" id="UP000293764"/>
    </source>
</evidence>
<accession>A0A4Q5N1V6</accession>
<keyword evidence="3" id="KW-1185">Reference proteome</keyword>
<dbReference type="RefSeq" id="WP_130101538.1">
    <property type="nucleotide sequence ID" value="NZ_SDWW01000008.1"/>
</dbReference>
<feature type="compositionally biased region" description="Low complexity" evidence="1">
    <location>
        <begin position="1"/>
        <end position="18"/>
    </location>
</feature>
<feature type="region of interest" description="Disordered" evidence="1">
    <location>
        <begin position="1"/>
        <end position="24"/>
    </location>
</feature>
<name>A0A4Q5N1V6_9MICO</name>
<organism evidence="2 3">
    <name type="scientific">Pengzhenrongella frigida</name>
    <dbReference type="NCBI Taxonomy" id="1259133"/>
    <lineage>
        <taxon>Bacteria</taxon>
        <taxon>Bacillati</taxon>
        <taxon>Actinomycetota</taxon>
        <taxon>Actinomycetes</taxon>
        <taxon>Micrococcales</taxon>
        <taxon>Pengzhenrongella</taxon>
    </lineage>
</organism>
<evidence type="ECO:0000256" key="1">
    <source>
        <dbReference type="SAM" id="MobiDB-lite"/>
    </source>
</evidence>
<dbReference type="Proteomes" id="UP000293764">
    <property type="component" value="Unassembled WGS sequence"/>
</dbReference>
<dbReference type="AlphaFoldDB" id="A0A4Q5N1V6"/>
<protein>
    <submittedName>
        <fullName evidence="2">Uncharacterized protein</fullName>
    </submittedName>
</protein>
<sequence>MEVPGPAVVPEGVGWEPESLGATAAGPRDLDPGWRYVLVEEIVGETAVLVSWPWPSADLHGRLFWPADLDEAGLEAAVPVALLRSQLYSANGLLRAPRCGDTFAARVDGALDWGTEQPVADLRRLFPGAVFDISADAHAAVRLTHKASTAPVQHGPPGGEAGSPGAGAGATASASVRRSAEPAPLLELGPPSPFESEG</sequence>
<reference evidence="2 3" key="1">
    <citation type="submission" date="2019-01" db="EMBL/GenBank/DDBJ databases">
        <title>Novel species of Cellulomonas.</title>
        <authorList>
            <person name="Liu Q."/>
            <person name="Xin Y.-H."/>
        </authorList>
    </citation>
    <scope>NUCLEOTIDE SEQUENCE [LARGE SCALE GENOMIC DNA]</scope>
    <source>
        <strain evidence="2 3">HLT2-17</strain>
    </source>
</reference>
<feature type="region of interest" description="Disordered" evidence="1">
    <location>
        <begin position="147"/>
        <end position="198"/>
    </location>
</feature>